<reference evidence="1" key="1">
    <citation type="submission" date="2021-02" db="EMBL/GenBank/DDBJ databases">
        <authorList>
            <person name="Nowell W R."/>
        </authorList>
    </citation>
    <scope>NUCLEOTIDE SEQUENCE</scope>
</reference>
<dbReference type="EMBL" id="CAJOBH010288696">
    <property type="protein sequence ID" value="CAF5178439.1"/>
    <property type="molecule type" value="Genomic_DNA"/>
</dbReference>
<protein>
    <submittedName>
        <fullName evidence="1">Uncharacterized protein</fullName>
    </submittedName>
</protein>
<accession>A0A8S3HBI1</accession>
<evidence type="ECO:0000313" key="2">
    <source>
        <dbReference type="Proteomes" id="UP000681967"/>
    </source>
</evidence>
<gene>
    <name evidence="1" type="ORF">BYL167_LOCUS78581</name>
</gene>
<evidence type="ECO:0000313" key="1">
    <source>
        <dbReference type="EMBL" id="CAF5178439.1"/>
    </source>
</evidence>
<feature type="non-terminal residue" evidence="1">
    <location>
        <position position="43"/>
    </location>
</feature>
<dbReference type="AlphaFoldDB" id="A0A8S3HBI1"/>
<sequence length="43" mass="4343">METLIADVAKVVSVDGPDESSILEITDATAAAVATVVVEDIIA</sequence>
<dbReference type="Proteomes" id="UP000681967">
    <property type="component" value="Unassembled WGS sequence"/>
</dbReference>
<name>A0A8S3HBI1_9BILA</name>
<proteinExistence type="predicted"/>
<organism evidence="1 2">
    <name type="scientific">Rotaria magnacalcarata</name>
    <dbReference type="NCBI Taxonomy" id="392030"/>
    <lineage>
        <taxon>Eukaryota</taxon>
        <taxon>Metazoa</taxon>
        <taxon>Spiralia</taxon>
        <taxon>Gnathifera</taxon>
        <taxon>Rotifera</taxon>
        <taxon>Eurotatoria</taxon>
        <taxon>Bdelloidea</taxon>
        <taxon>Philodinida</taxon>
        <taxon>Philodinidae</taxon>
        <taxon>Rotaria</taxon>
    </lineage>
</organism>
<comment type="caution">
    <text evidence="1">The sequence shown here is derived from an EMBL/GenBank/DDBJ whole genome shotgun (WGS) entry which is preliminary data.</text>
</comment>